<evidence type="ECO:0000256" key="1">
    <source>
        <dbReference type="SAM" id="MobiDB-lite"/>
    </source>
</evidence>
<accession>A0A3M0K9P7</accession>
<evidence type="ECO:0000313" key="2">
    <source>
        <dbReference type="EMBL" id="RMC08054.1"/>
    </source>
</evidence>
<dbReference type="STRING" id="333673.A0A3M0K9P7"/>
<dbReference type="Proteomes" id="UP000269221">
    <property type="component" value="Unassembled WGS sequence"/>
</dbReference>
<reference evidence="2 3" key="1">
    <citation type="submission" date="2018-07" db="EMBL/GenBank/DDBJ databases">
        <title>A high quality draft genome assembly of the barn swallow (H. rustica rustica).</title>
        <authorList>
            <person name="Formenti G."/>
            <person name="Chiara M."/>
            <person name="Poveda L."/>
            <person name="Francoijs K.-J."/>
            <person name="Bonisoli-Alquati A."/>
            <person name="Canova L."/>
            <person name="Gianfranceschi L."/>
            <person name="Horner D.S."/>
            <person name="Saino N."/>
        </authorList>
    </citation>
    <scope>NUCLEOTIDE SEQUENCE [LARGE SCALE GENOMIC DNA]</scope>
    <source>
        <strain evidence="2">Chelidonia</strain>
        <tissue evidence="2">Blood</tissue>
    </source>
</reference>
<organism evidence="2 3">
    <name type="scientific">Hirundo rustica rustica</name>
    <dbReference type="NCBI Taxonomy" id="333673"/>
    <lineage>
        <taxon>Eukaryota</taxon>
        <taxon>Metazoa</taxon>
        <taxon>Chordata</taxon>
        <taxon>Craniata</taxon>
        <taxon>Vertebrata</taxon>
        <taxon>Euteleostomi</taxon>
        <taxon>Archelosauria</taxon>
        <taxon>Archosauria</taxon>
        <taxon>Dinosauria</taxon>
        <taxon>Saurischia</taxon>
        <taxon>Theropoda</taxon>
        <taxon>Coelurosauria</taxon>
        <taxon>Aves</taxon>
        <taxon>Neognathae</taxon>
        <taxon>Neoaves</taxon>
        <taxon>Telluraves</taxon>
        <taxon>Australaves</taxon>
        <taxon>Passeriformes</taxon>
        <taxon>Sylvioidea</taxon>
        <taxon>Hirundinidae</taxon>
        <taxon>Hirundo</taxon>
    </lineage>
</organism>
<proteinExistence type="predicted"/>
<keyword evidence="3" id="KW-1185">Reference proteome</keyword>
<feature type="compositionally biased region" description="Basic and acidic residues" evidence="1">
    <location>
        <begin position="27"/>
        <end position="36"/>
    </location>
</feature>
<protein>
    <submittedName>
        <fullName evidence="2">Uncharacterized protein</fullName>
    </submittedName>
</protein>
<feature type="region of interest" description="Disordered" evidence="1">
    <location>
        <begin position="1"/>
        <end position="41"/>
    </location>
</feature>
<gene>
    <name evidence="2" type="ORF">DUI87_15527</name>
</gene>
<evidence type="ECO:0000313" key="3">
    <source>
        <dbReference type="Proteomes" id="UP000269221"/>
    </source>
</evidence>
<dbReference type="EMBL" id="QRBI01000119">
    <property type="protein sequence ID" value="RMC08054.1"/>
    <property type="molecule type" value="Genomic_DNA"/>
</dbReference>
<dbReference type="AlphaFoldDB" id="A0A3M0K9P7"/>
<comment type="caution">
    <text evidence="2">The sequence shown here is derived from an EMBL/GenBank/DDBJ whole genome shotgun (WGS) entry which is preliminary data.</text>
</comment>
<sequence>MVKLPEFNGLGETTEENPRVRKPVSGRRSEAKRPESGRQQMDYTMADLHQVRLKLQKHLAVVSVRQELALRRNWTLRQEFLQLEAHMETTGWESIRKMEVTFYKT</sequence>
<name>A0A3M0K9P7_HIRRU</name>
<dbReference type="OrthoDB" id="8015657at2759"/>